<dbReference type="PANTHER" id="PTHR30065:SF1">
    <property type="entry name" value="SURFACE PRESENTATION OF ANTIGENS PROTEIN SPAR"/>
    <property type="match status" value="1"/>
</dbReference>
<evidence type="ECO:0000256" key="3">
    <source>
        <dbReference type="ARBA" id="ARBA00022475"/>
    </source>
</evidence>
<organism evidence="8 9">
    <name type="scientific">Halotalea alkalilenta</name>
    <dbReference type="NCBI Taxonomy" id="376489"/>
    <lineage>
        <taxon>Bacteria</taxon>
        <taxon>Pseudomonadati</taxon>
        <taxon>Pseudomonadota</taxon>
        <taxon>Gammaproteobacteria</taxon>
        <taxon>Oceanospirillales</taxon>
        <taxon>Halomonadaceae</taxon>
        <taxon>Halotalea</taxon>
    </lineage>
</organism>
<comment type="similarity">
    <text evidence="2 7">Belongs to the FliR/MopE/SpaR family.</text>
</comment>
<feature type="transmembrane region" description="Helical" evidence="7">
    <location>
        <begin position="193"/>
        <end position="214"/>
    </location>
</feature>
<evidence type="ECO:0000256" key="7">
    <source>
        <dbReference type="RuleBase" id="RU362072"/>
    </source>
</evidence>
<dbReference type="PANTHER" id="PTHR30065">
    <property type="entry name" value="FLAGELLAR BIOSYNTHETIC PROTEIN FLIR"/>
    <property type="match status" value="1"/>
</dbReference>
<evidence type="ECO:0000256" key="1">
    <source>
        <dbReference type="ARBA" id="ARBA00004651"/>
    </source>
</evidence>
<evidence type="ECO:0000256" key="6">
    <source>
        <dbReference type="ARBA" id="ARBA00023136"/>
    </source>
</evidence>
<dbReference type="GO" id="GO:0005886">
    <property type="term" value="C:plasma membrane"/>
    <property type="evidence" value="ECO:0007669"/>
    <property type="project" value="UniProtKB-SubCell"/>
</dbReference>
<feature type="transmembrane region" description="Helical" evidence="7">
    <location>
        <begin position="47"/>
        <end position="68"/>
    </location>
</feature>
<evidence type="ECO:0000256" key="2">
    <source>
        <dbReference type="ARBA" id="ARBA00009772"/>
    </source>
</evidence>
<keyword evidence="6 7" id="KW-0472">Membrane</keyword>
<dbReference type="GO" id="GO:0006605">
    <property type="term" value="P:protein targeting"/>
    <property type="evidence" value="ECO:0007669"/>
    <property type="project" value="UniProtKB-UniRule"/>
</dbReference>
<dbReference type="EMBL" id="CP015243">
    <property type="protein sequence ID" value="ANF58750.1"/>
    <property type="molecule type" value="Genomic_DNA"/>
</dbReference>
<feature type="transmembrane region" description="Helical" evidence="7">
    <location>
        <begin position="234"/>
        <end position="252"/>
    </location>
</feature>
<reference evidence="8 9" key="1">
    <citation type="submission" date="2016-04" db="EMBL/GenBank/DDBJ databases">
        <title>Complete Genome Sequence of Halotalea alkalilenta IHB B 13600.</title>
        <authorList>
            <person name="Swarnkar M.K."/>
            <person name="Sharma A."/>
            <person name="Kaushal K."/>
            <person name="Soni R."/>
            <person name="Rana S."/>
            <person name="Singh A.K."/>
            <person name="Gulati A."/>
        </authorList>
    </citation>
    <scope>NUCLEOTIDE SEQUENCE [LARGE SCALE GENOMIC DNA]</scope>
    <source>
        <strain evidence="8 9">IHB B 13600</strain>
    </source>
</reference>
<keyword evidence="3 7" id="KW-1003">Cell membrane</keyword>
<name>A0A172YHM4_9GAMM</name>
<keyword evidence="4 7" id="KW-0812">Transmembrane</keyword>
<keyword evidence="9" id="KW-1185">Reference proteome</keyword>
<dbReference type="InterPro" id="IPR006304">
    <property type="entry name" value="T3SS_SpaR/YscT"/>
</dbReference>
<evidence type="ECO:0000256" key="5">
    <source>
        <dbReference type="ARBA" id="ARBA00022989"/>
    </source>
</evidence>
<accession>A0A172YHM4</accession>
<evidence type="ECO:0000256" key="4">
    <source>
        <dbReference type="ARBA" id="ARBA00022692"/>
    </source>
</evidence>
<dbReference type="NCBIfam" id="TIGR01401">
    <property type="entry name" value="fliR_like_III"/>
    <property type="match status" value="1"/>
</dbReference>
<dbReference type="STRING" id="376489.A5892_15795"/>
<dbReference type="AlphaFoldDB" id="A0A172YHM4"/>
<feature type="transmembrane region" description="Helical" evidence="7">
    <location>
        <begin position="88"/>
        <end position="111"/>
    </location>
</feature>
<feature type="transmembrane region" description="Helical" evidence="7">
    <location>
        <begin position="132"/>
        <end position="153"/>
    </location>
</feature>
<dbReference type="KEGG" id="haa:A5892_15795"/>
<dbReference type="PRINTS" id="PR00953">
    <property type="entry name" value="TYPE3IMRPROT"/>
</dbReference>
<keyword evidence="5 7" id="KW-1133">Transmembrane helix</keyword>
<protein>
    <submittedName>
        <fullName evidence="8">EscT/YscT/HrcT family type III secretion system export apparatus protein</fullName>
    </submittedName>
</protein>
<evidence type="ECO:0000313" key="8">
    <source>
        <dbReference type="EMBL" id="ANF58750.1"/>
    </source>
</evidence>
<proteinExistence type="inferred from homology"/>
<gene>
    <name evidence="8" type="ORF">A5892_15795</name>
</gene>
<feature type="transmembrane region" description="Helical" evidence="7">
    <location>
        <begin position="14"/>
        <end position="35"/>
    </location>
</feature>
<dbReference type="Pfam" id="PF01311">
    <property type="entry name" value="Bac_export_1"/>
    <property type="match status" value="1"/>
</dbReference>
<dbReference type="RefSeq" id="WP_064123605.1">
    <property type="nucleotide sequence ID" value="NZ_CP015243.1"/>
</dbReference>
<comment type="subcellular location">
    <subcellularLocation>
        <location evidence="1 7">Cell membrane</location>
        <topology evidence="1 7">Multi-pass membrane protein</topology>
    </subcellularLocation>
</comment>
<dbReference type="Proteomes" id="UP000077875">
    <property type="component" value="Chromosome"/>
</dbReference>
<evidence type="ECO:0000313" key="9">
    <source>
        <dbReference type="Proteomes" id="UP000077875"/>
    </source>
</evidence>
<sequence>MPFYDQLSQALTELAYPLIASWALAMARALGMIMVTPAFNRLGLTGLIRSAVAATLSLPLVATTFQMLEAGDGLDTLTMTGLLIKEVMIGVMLGLLFGVPFWAAEAAGELIDLQRGSTMAQLLDPMNATESGVTATMLGILMVLLFFISGGFLTLVQGFYYSYQLWPPLAFMPPLSQQGALALLALLDQVMRIAIVMVAPLVVALLIADIMLAYLARMSPNLHVFDLSLSIKNLLFAFLVVLYLIFLVPQLLGELGSVGDNLSHFSMQQPPG</sequence>
<dbReference type="InterPro" id="IPR002010">
    <property type="entry name" value="T3SS_IM_R"/>
</dbReference>